<dbReference type="InterPro" id="IPR003400">
    <property type="entry name" value="ExbD"/>
</dbReference>
<keyword evidence="6 10" id="KW-0812">Transmembrane</keyword>
<keyword evidence="12" id="KW-1185">Reference proteome</keyword>
<evidence type="ECO:0000313" key="12">
    <source>
        <dbReference type="Proteomes" id="UP000094379"/>
    </source>
</evidence>
<comment type="function">
    <text evidence="10">Part of the Tol-Pal system, which plays a role in outer membrane invagination during cell division and is important for maintaining outer membrane integrity.</text>
</comment>
<feature type="transmembrane region" description="Helical" evidence="10">
    <location>
        <begin position="21"/>
        <end position="40"/>
    </location>
</feature>
<evidence type="ECO:0000256" key="8">
    <source>
        <dbReference type="ARBA" id="ARBA00023136"/>
    </source>
</evidence>
<dbReference type="HAMAP" id="MF_02203">
    <property type="entry name" value="TolR"/>
    <property type="match status" value="1"/>
</dbReference>
<keyword evidence="3 10" id="KW-1003">Cell membrane</keyword>
<dbReference type="Pfam" id="PF02472">
    <property type="entry name" value="ExbD"/>
    <property type="match status" value="1"/>
</dbReference>
<dbReference type="EMBL" id="MCRI01000001">
    <property type="protein sequence ID" value="ODN68036.1"/>
    <property type="molecule type" value="Genomic_DNA"/>
</dbReference>
<dbReference type="GO" id="GO:0005886">
    <property type="term" value="C:plasma membrane"/>
    <property type="evidence" value="ECO:0007669"/>
    <property type="project" value="UniProtKB-SubCell"/>
</dbReference>
<reference evidence="11 12" key="1">
    <citation type="submission" date="2016-07" db="EMBL/GenBank/DDBJ databases">
        <title>Draft Genome Sequence of Methylophaga muralis Bur 1.</title>
        <authorList>
            <person name="Vasilenko O.V."/>
            <person name="Doronina N.V."/>
            <person name="Shmareva M.N."/>
            <person name="Tarlachkov S.V."/>
            <person name="Mustakhimov I."/>
            <person name="Trotsenko Y.A."/>
        </authorList>
    </citation>
    <scope>NUCLEOTIDE SEQUENCE [LARGE SCALE GENOMIC DNA]</scope>
    <source>
        <strain evidence="11 12">Bur 1</strain>
    </source>
</reference>
<dbReference type="PATRIC" id="fig|291169.3.peg.7"/>
<sequence>MALYKQQRQRRKPMAEINVVPYIDVMLVLLIIFMITAPMLTQGVQVDLPQADANPVDAPENLDPLVISVDAEGYYYASVGDNQDQSIGAQELIARVSAVLRRNPQTPVMVKGDSSASYGQVVGAMALLQKAGVPNVGLITQRPETATQ</sequence>
<evidence type="ECO:0000256" key="7">
    <source>
        <dbReference type="ARBA" id="ARBA00022989"/>
    </source>
</evidence>
<evidence type="ECO:0000256" key="3">
    <source>
        <dbReference type="ARBA" id="ARBA00022475"/>
    </source>
</evidence>
<dbReference type="InterPro" id="IPR014168">
    <property type="entry name" value="Tol-Pal_TolR"/>
</dbReference>
<evidence type="ECO:0000256" key="2">
    <source>
        <dbReference type="ARBA" id="ARBA00005811"/>
    </source>
</evidence>
<dbReference type="PANTHER" id="PTHR30558:SF7">
    <property type="entry name" value="TOL-PAL SYSTEM PROTEIN TOLR"/>
    <property type="match status" value="1"/>
</dbReference>
<comment type="subcellular location">
    <subcellularLocation>
        <location evidence="10">Cell inner membrane</location>
        <topology evidence="10">Single-pass membrane protein</topology>
    </subcellularLocation>
    <subcellularLocation>
        <location evidence="1">Cell membrane</location>
        <topology evidence="1">Single-pass membrane protein</topology>
    </subcellularLocation>
</comment>
<evidence type="ECO:0000256" key="5">
    <source>
        <dbReference type="ARBA" id="ARBA00022618"/>
    </source>
</evidence>
<name>A0A1E3GWT8_9GAMM</name>
<comment type="similarity">
    <text evidence="2 10">Belongs to the ExbD/TolR family.</text>
</comment>
<dbReference type="NCBIfam" id="TIGR02801">
    <property type="entry name" value="tolR"/>
    <property type="match status" value="1"/>
</dbReference>
<accession>A0A1E3GWT8</accession>
<comment type="caution">
    <text evidence="11">The sequence shown here is derived from an EMBL/GenBank/DDBJ whole genome shotgun (WGS) entry which is preliminary data.</text>
</comment>
<organism evidence="11 12">
    <name type="scientific">Methylophaga muralis</name>
    <dbReference type="NCBI Taxonomy" id="291169"/>
    <lineage>
        <taxon>Bacteria</taxon>
        <taxon>Pseudomonadati</taxon>
        <taxon>Pseudomonadota</taxon>
        <taxon>Gammaproteobacteria</taxon>
        <taxon>Thiotrichales</taxon>
        <taxon>Piscirickettsiaceae</taxon>
        <taxon>Methylophaga</taxon>
    </lineage>
</organism>
<proteinExistence type="inferred from homology"/>
<dbReference type="GO" id="GO:0051301">
    <property type="term" value="P:cell division"/>
    <property type="evidence" value="ECO:0007669"/>
    <property type="project" value="UniProtKB-UniRule"/>
</dbReference>
<dbReference type="GO" id="GO:0015031">
    <property type="term" value="P:protein transport"/>
    <property type="evidence" value="ECO:0007669"/>
    <property type="project" value="InterPro"/>
</dbReference>
<evidence type="ECO:0000256" key="6">
    <source>
        <dbReference type="ARBA" id="ARBA00022692"/>
    </source>
</evidence>
<gene>
    <name evidence="11" type="primary">exbD_1</name>
    <name evidence="10" type="synonym">tolR</name>
    <name evidence="11" type="ORF">A9E74_00008</name>
</gene>
<evidence type="ECO:0000256" key="10">
    <source>
        <dbReference type="HAMAP-Rule" id="MF_02203"/>
    </source>
</evidence>
<dbReference type="GO" id="GO:0022857">
    <property type="term" value="F:transmembrane transporter activity"/>
    <property type="evidence" value="ECO:0007669"/>
    <property type="project" value="InterPro"/>
</dbReference>
<keyword evidence="7 10" id="KW-1133">Transmembrane helix</keyword>
<keyword evidence="4 10" id="KW-0997">Cell inner membrane</keyword>
<dbReference type="AlphaFoldDB" id="A0A1E3GWT8"/>
<keyword evidence="5 10" id="KW-0132">Cell division</keyword>
<dbReference type="PANTHER" id="PTHR30558">
    <property type="entry name" value="EXBD MEMBRANE COMPONENT OF PMF-DRIVEN MACROMOLECULE IMPORT SYSTEM"/>
    <property type="match status" value="1"/>
</dbReference>
<comment type="subunit">
    <text evidence="10">The Tol-Pal system is composed of five core proteins: the inner membrane proteins TolA, TolQ and TolR, the periplasmic protein TolB and the outer membrane protein Pal. They form a network linking the inner and outer membranes and the peptidoglycan layer.</text>
</comment>
<keyword evidence="9 10" id="KW-0131">Cell cycle</keyword>
<dbReference type="Proteomes" id="UP000094379">
    <property type="component" value="Unassembled WGS sequence"/>
</dbReference>
<dbReference type="Gene3D" id="3.30.420.270">
    <property type="match status" value="1"/>
</dbReference>
<keyword evidence="8 10" id="KW-0472">Membrane</keyword>
<dbReference type="STRING" id="291169.A9E74_00008"/>
<evidence type="ECO:0000256" key="1">
    <source>
        <dbReference type="ARBA" id="ARBA00004162"/>
    </source>
</evidence>
<protein>
    <recommendedName>
        <fullName evidence="10">Tol-Pal system protein TolR</fullName>
    </recommendedName>
</protein>
<evidence type="ECO:0000256" key="4">
    <source>
        <dbReference type="ARBA" id="ARBA00022519"/>
    </source>
</evidence>
<evidence type="ECO:0000313" key="11">
    <source>
        <dbReference type="EMBL" id="ODN68036.1"/>
    </source>
</evidence>
<evidence type="ECO:0000256" key="9">
    <source>
        <dbReference type="ARBA" id="ARBA00023306"/>
    </source>
</evidence>
<dbReference type="RefSeq" id="WP_069294634.1">
    <property type="nucleotide sequence ID" value="NZ_MCRI01000001.1"/>
</dbReference>